<dbReference type="InterPro" id="IPR012001">
    <property type="entry name" value="Thiamin_PyroP_enz_TPP-bd_dom"/>
</dbReference>
<dbReference type="CDD" id="cd07035">
    <property type="entry name" value="TPP_PYR_POX_like"/>
    <property type="match status" value="1"/>
</dbReference>
<protein>
    <recommendedName>
        <fullName evidence="9">Acetolactate synthase</fullName>
    </recommendedName>
</protein>
<dbReference type="Pfam" id="PF02775">
    <property type="entry name" value="TPP_enzyme_C"/>
    <property type="match status" value="1"/>
</dbReference>
<feature type="domain" description="Thiamine pyrophosphate enzyme central" evidence="4">
    <location>
        <begin position="249"/>
        <end position="332"/>
    </location>
</feature>
<keyword evidence="8" id="KW-1185">Reference proteome</keyword>
<dbReference type="EMBL" id="MLAW01000003">
    <property type="protein sequence ID" value="OJJ27133.1"/>
    <property type="molecule type" value="Genomic_DNA"/>
</dbReference>
<comment type="caution">
    <text evidence="7">The sequence shown here is derived from an EMBL/GenBank/DDBJ whole genome shotgun (WGS) entry which is preliminary data.</text>
</comment>
<feature type="domain" description="Thiamine pyrophosphate enzyme N-terminal TPP-binding" evidence="6">
    <location>
        <begin position="34"/>
        <end position="155"/>
    </location>
</feature>
<dbReference type="STRING" id="1925591.BI308_03560"/>
<reference evidence="7" key="1">
    <citation type="submission" date="2016-10" db="EMBL/GenBank/DDBJ databases">
        <title>CRISPR-Cas defence system in Roseofilum reptotaenium: evidence of a bacteriophage-cyanobacterium arms race in the coral black band disease.</title>
        <authorList>
            <person name="Buerger P."/>
            <person name="Wood-Charlson E.M."/>
            <person name="Weynberg K.D."/>
            <person name="Willis B."/>
            <person name="Van Oppen M.J."/>
        </authorList>
    </citation>
    <scope>NUCLEOTIDE SEQUENCE [LARGE SCALE GENOMIC DNA]</scope>
    <source>
        <strain evidence="7">AO1-A</strain>
    </source>
</reference>
<evidence type="ECO:0000259" key="4">
    <source>
        <dbReference type="Pfam" id="PF00205"/>
    </source>
</evidence>
<comment type="similarity">
    <text evidence="1 3">Belongs to the TPP enzyme family.</text>
</comment>
<evidence type="ECO:0000256" key="2">
    <source>
        <dbReference type="ARBA" id="ARBA00023052"/>
    </source>
</evidence>
<dbReference type="SUPFAM" id="SSF52518">
    <property type="entry name" value="Thiamin diphosphate-binding fold (THDP-binding)"/>
    <property type="match status" value="2"/>
</dbReference>
<name>A0A1L9QWU9_9CYAN</name>
<dbReference type="CDD" id="cd00568">
    <property type="entry name" value="TPP_enzymes"/>
    <property type="match status" value="1"/>
</dbReference>
<dbReference type="Gene3D" id="3.40.50.970">
    <property type="match status" value="2"/>
</dbReference>
<gene>
    <name evidence="7" type="ORF">BI308_03560</name>
</gene>
<dbReference type="GO" id="GO:0030976">
    <property type="term" value="F:thiamine pyrophosphate binding"/>
    <property type="evidence" value="ECO:0007669"/>
    <property type="project" value="InterPro"/>
</dbReference>
<dbReference type="Pfam" id="PF00205">
    <property type="entry name" value="TPP_enzyme_M"/>
    <property type="match status" value="1"/>
</dbReference>
<proteinExistence type="inferred from homology"/>
<evidence type="ECO:0000256" key="1">
    <source>
        <dbReference type="ARBA" id="ARBA00007812"/>
    </source>
</evidence>
<evidence type="ECO:0000313" key="8">
    <source>
        <dbReference type="Proteomes" id="UP000183940"/>
    </source>
</evidence>
<dbReference type="InterPro" id="IPR029061">
    <property type="entry name" value="THDP-binding"/>
</dbReference>
<dbReference type="InterPro" id="IPR045229">
    <property type="entry name" value="TPP_enz"/>
</dbReference>
<dbReference type="PANTHER" id="PTHR18968:SF13">
    <property type="entry name" value="ACETOLACTATE SYNTHASE CATALYTIC SUBUNIT, MITOCHONDRIAL"/>
    <property type="match status" value="1"/>
</dbReference>
<dbReference type="GO" id="GO:0005948">
    <property type="term" value="C:acetolactate synthase complex"/>
    <property type="evidence" value="ECO:0007669"/>
    <property type="project" value="TreeGrafter"/>
</dbReference>
<dbReference type="SUPFAM" id="SSF52467">
    <property type="entry name" value="DHS-like NAD/FAD-binding domain"/>
    <property type="match status" value="1"/>
</dbReference>
<sequence>MGFDETKGLWEFKSAQPSQVELNSQFQNTKKAVSVAHAIVKMLEQFKVNHAFGILGGAITPLVEKLENSSITVHHYRHESGAAFAACEAYFASEDYSGKKNAKTPPVAVFATTGPGLTNTLTGLFAARGEGAKIIFLSGATYGKNRGRLAAQETSTYAMPSDLLASGTLFDYAKTIEAVEELPEIARRLAKGLEQPGGFIANINIPTGIQTLLTKELSPAVFSITLDPIIATKKKIVKPWVDCLSKEPFVIWIGFGARHAAKQIRKLAEETGAKVICSPRGKGIFSEEEDEQFLGVTGFGGHAEVLDYMYKNAPKQILVLGSNLGEFTSFWNPDLLGTNSDLLQKENLEGKSENLEDKSSYKLIYVNPDQTLTGLAYPETKTYCISSEIRPFVKKLRKQLQKKQSDKSLTEKMVGKKTSETQVGYDYSKASGLVNPALLMEQIQEVIINNSTALVMAEPGNSFAWAINRLKFSQPGRFRTSTCFASMGHMTAGVVGAAEARKDKAVAIVGDGSMLMNGCEVSTAVKYNIPAVWIVLNDSRYNMCEQGMALQGFKGIDVQINQVNFEAIAMAMGAESVRVTNPVDVKSALEQALASDKPFVVDVAIDPSVQAPIGTRIQSLVSQGSAH</sequence>
<dbReference type="AlphaFoldDB" id="A0A1L9QWU9"/>
<evidence type="ECO:0000256" key="3">
    <source>
        <dbReference type="RuleBase" id="RU362132"/>
    </source>
</evidence>
<evidence type="ECO:0008006" key="9">
    <source>
        <dbReference type="Google" id="ProtNLM"/>
    </source>
</evidence>
<evidence type="ECO:0000259" key="5">
    <source>
        <dbReference type="Pfam" id="PF02775"/>
    </source>
</evidence>
<dbReference type="GO" id="GO:0003984">
    <property type="term" value="F:acetolactate synthase activity"/>
    <property type="evidence" value="ECO:0007669"/>
    <property type="project" value="TreeGrafter"/>
</dbReference>
<evidence type="ECO:0000259" key="6">
    <source>
        <dbReference type="Pfam" id="PF02776"/>
    </source>
</evidence>
<feature type="domain" description="Thiamine pyrophosphate enzyme TPP-binding" evidence="5">
    <location>
        <begin position="460"/>
        <end position="603"/>
    </location>
</feature>
<organism evidence="7 8">
    <name type="scientific">Roseofilum reptotaenium AO1-A</name>
    <dbReference type="NCBI Taxonomy" id="1925591"/>
    <lineage>
        <taxon>Bacteria</taxon>
        <taxon>Bacillati</taxon>
        <taxon>Cyanobacteriota</taxon>
        <taxon>Cyanophyceae</taxon>
        <taxon>Desertifilales</taxon>
        <taxon>Desertifilaceae</taxon>
        <taxon>Roseofilum</taxon>
    </lineage>
</organism>
<dbReference type="Pfam" id="PF02776">
    <property type="entry name" value="TPP_enzyme_N"/>
    <property type="match status" value="1"/>
</dbReference>
<dbReference type="GO" id="GO:0050660">
    <property type="term" value="F:flavin adenine dinucleotide binding"/>
    <property type="evidence" value="ECO:0007669"/>
    <property type="project" value="TreeGrafter"/>
</dbReference>
<dbReference type="InterPro" id="IPR011766">
    <property type="entry name" value="TPP_enzyme_TPP-bd"/>
</dbReference>
<dbReference type="GO" id="GO:0009099">
    <property type="term" value="P:L-valine biosynthetic process"/>
    <property type="evidence" value="ECO:0007669"/>
    <property type="project" value="TreeGrafter"/>
</dbReference>
<dbReference type="GO" id="GO:0009097">
    <property type="term" value="P:isoleucine biosynthetic process"/>
    <property type="evidence" value="ECO:0007669"/>
    <property type="project" value="TreeGrafter"/>
</dbReference>
<accession>A0A1L9QWU9</accession>
<keyword evidence="2 3" id="KW-0786">Thiamine pyrophosphate</keyword>
<dbReference type="Gene3D" id="3.40.50.1220">
    <property type="entry name" value="TPP-binding domain"/>
    <property type="match status" value="1"/>
</dbReference>
<dbReference type="PANTHER" id="PTHR18968">
    <property type="entry name" value="THIAMINE PYROPHOSPHATE ENZYMES"/>
    <property type="match status" value="1"/>
</dbReference>
<dbReference type="InterPro" id="IPR029035">
    <property type="entry name" value="DHS-like_NAD/FAD-binding_dom"/>
</dbReference>
<evidence type="ECO:0000313" key="7">
    <source>
        <dbReference type="EMBL" id="OJJ27133.1"/>
    </source>
</evidence>
<dbReference type="Proteomes" id="UP000183940">
    <property type="component" value="Unassembled WGS sequence"/>
</dbReference>
<dbReference type="GO" id="GO:0000287">
    <property type="term" value="F:magnesium ion binding"/>
    <property type="evidence" value="ECO:0007669"/>
    <property type="project" value="InterPro"/>
</dbReference>
<dbReference type="InterPro" id="IPR012000">
    <property type="entry name" value="Thiamin_PyroP_enz_cen_dom"/>
</dbReference>